<dbReference type="RefSeq" id="WP_150939239.1">
    <property type="nucleotide sequence ID" value="NZ_WAAT01000044.1"/>
</dbReference>
<keyword evidence="9" id="KW-1185">Reference proteome</keyword>
<accession>A0A6N6MES6</accession>
<dbReference type="AlphaFoldDB" id="A0A6N6MES6"/>
<dbReference type="EMBL" id="WAAT01000044">
    <property type="protein sequence ID" value="KAB1067861.1"/>
    <property type="molecule type" value="Genomic_DNA"/>
</dbReference>
<reference evidence="8 9" key="1">
    <citation type="submission" date="2019-09" db="EMBL/GenBank/DDBJ databases">
        <authorList>
            <person name="Cao W.R."/>
        </authorList>
    </citation>
    <scope>NUCLEOTIDE SEQUENCE [LARGE SCALE GENOMIC DNA]</scope>
    <source>
        <strain evidence="8 9">B1N29</strain>
    </source>
</reference>
<dbReference type="GO" id="GO:0005886">
    <property type="term" value="C:plasma membrane"/>
    <property type="evidence" value="ECO:0007669"/>
    <property type="project" value="UniProtKB-SubCell"/>
</dbReference>
<dbReference type="InterPro" id="IPR050833">
    <property type="entry name" value="Poly_Biosynth_Transport"/>
</dbReference>
<name>A0A6N6MES6_9FLAO</name>
<feature type="transmembrane region" description="Helical" evidence="7">
    <location>
        <begin position="171"/>
        <end position="193"/>
    </location>
</feature>
<evidence type="ECO:0000256" key="4">
    <source>
        <dbReference type="ARBA" id="ARBA00022692"/>
    </source>
</evidence>
<evidence type="ECO:0000256" key="1">
    <source>
        <dbReference type="ARBA" id="ARBA00004651"/>
    </source>
</evidence>
<feature type="transmembrane region" description="Helical" evidence="7">
    <location>
        <begin position="12"/>
        <end position="32"/>
    </location>
</feature>
<evidence type="ECO:0000256" key="7">
    <source>
        <dbReference type="SAM" id="Phobius"/>
    </source>
</evidence>
<sequence length="435" mass="49506">MKNIKQKTITGTKWTTLSTIIIALTSLVKLSILTRYLEKEDFGLMAIVTVVLGFINLFMDMGITTAILHVQNITKKEYASLYWLNFCFSIILLLFIITISSPVSVFYEETELKTLLNLMSLGLIFSALGRQFKTIELKHLNFKLISIIDIVSAIIALVLAIILALKGFGVYTLVYSALTQFLCSNLIYLFVGIKKNELILHFKFTETKRFLKIGAFQVSGQIINYFNKDLDTLLIGKLLGTEILGGYSLAKQLVLRPTSLINPVLTKVATPSLAIYQNDNQILRRNYLKLLNFVSTLNFSAYLILALLAHVIVTVLYGEAFKYISPLVQILCIYMYLKSINNPIGCLIIATGRTKLEFYWHLLSLVVFPIFIYIGSYYGIYGVASSQSIFMIITLYPFWKILINKMINVKFSEYLYSLIPNYRLKAIKNYLKGKK</sequence>
<protein>
    <submittedName>
        <fullName evidence="8">MOP flippase family protein</fullName>
    </submittedName>
</protein>
<dbReference type="Proteomes" id="UP000441333">
    <property type="component" value="Unassembled WGS sequence"/>
</dbReference>
<feature type="transmembrane region" description="Helical" evidence="7">
    <location>
        <begin position="82"/>
        <end position="103"/>
    </location>
</feature>
<feature type="transmembrane region" description="Helical" evidence="7">
    <location>
        <begin position="358"/>
        <end position="374"/>
    </location>
</feature>
<comment type="caution">
    <text evidence="8">The sequence shown here is derived from an EMBL/GenBank/DDBJ whole genome shotgun (WGS) entry which is preliminary data.</text>
</comment>
<dbReference type="NCBIfam" id="NF007773">
    <property type="entry name" value="PRK10459.1"/>
    <property type="match status" value="1"/>
</dbReference>
<evidence type="ECO:0000256" key="3">
    <source>
        <dbReference type="ARBA" id="ARBA00022475"/>
    </source>
</evidence>
<keyword evidence="3" id="KW-1003">Cell membrane</keyword>
<feature type="transmembrane region" description="Helical" evidence="7">
    <location>
        <begin position="144"/>
        <end position="165"/>
    </location>
</feature>
<evidence type="ECO:0000256" key="5">
    <source>
        <dbReference type="ARBA" id="ARBA00022989"/>
    </source>
</evidence>
<keyword evidence="6 7" id="KW-0472">Membrane</keyword>
<evidence type="ECO:0000256" key="6">
    <source>
        <dbReference type="ARBA" id="ARBA00023136"/>
    </source>
</evidence>
<gene>
    <name evidence="8" type="ORF">F6U93_09670</name>
</gene>
<proteinExistence type="inferred from homology"/>
<comment type="similarity">
    <text evidence="2">Belongs to the polysaccharide synthase family.</text>
</comment>
<evidence type="ECO:0000313" key="9">
    <source>
        <dbReference type="Proteomes" id="UP000441333"/>
    </source>
</evidence>
<feature type="transmembrane region" description="Helical" evidence="7">
    <location>
        <begin position="290"/>
        <end position="314"/>
    </location>
</feature>
<keyword evidence="5 7" id="KW-1133">Transmembrane helix</keyword>
<keyword evidence="4 7" id="KW-0812">Transmembrane</keyword>
<evidence type="ECO:0000256" key="2">
    <source>
        <dbReference type="ARBA" id="ARBA00007430"/>
    </source>
</evidence>
<evidence type="ECO:0000313" key="8">
    <source>
        <dbReference type="EMBL" id="KAB1067861.1"/>
    </source>
</evidence>
<feature type="transmembrane region" description="Helical" evidence="7">
    <location>
        <begin position="380"/>
        <end position="399"/>
    </location>
</feature>
<dbReference type="PANTHER" id="PTHR30250:SF10">
    <property type="entry name" value="LIPOPOLYSACCHARIDE BIOSYNTHESIS PROTEIN WZXC"/>
    <property type="match status" value="1"/>
</dbReference>
<feature type="transmembrane region" description="Helical" evidence="7">
    <location>
        <begin position="115"/>
        <end position="132"/>
    </location>
</feature>
<dbReference type="CDD" id="cd13127">
    <property type="entry name" value="MATE_tuaB_like"/>
    <property type="match status" value="1"/>
</dbReference>
<feature type="transmembrane region" description="Helical" evidence="7">
    <location>
        <begin position="44"/>
        <end position="70"/>
    </location>
</feature>
<dbReference type="PANTHER" id="PTHR30250">
    <property type="entry name" value="PST FAMILY PREDICTED COLANIC ACID TRANSPORTER"/>
    <property type="match status" value="1"/>
</dbReference>
<dbReference type="Pfam" id="PF13440">
    <property type="entry name" value="Polysacc_synt_3"/>
    <property type="match status" value="1"/>
</dbReference>
<organism evidence="8 9">
    <name type="scientific">Pseudotamlana haliotis</name>
    <dbReference type="NCBI Taxonomy" id="2614804"/>
    <lineage>
        <taxon>Bacteria</taxon>
        <taxon>Pseudomonadati</taxon>
        <taxon>Bacteroidota</taxon>
        <taxon>Flavobacteriia</taxon>
        <taxon>Flavobacteriales</taxon>
        <taxon>Flavobacteriaceae</taxon>
        <taxon>Pseudotamlana</taxon>
    </lineage>
</organism>
<comment type="subcellular location">
    <subcellularLocation>
        <location evidence="1">Cell membrane</location>
        <topology evidence="1">Multi-pass membrane protein</topology>
    </subcellularLocation>
</comment>